<feature type="region of interest" description="Disordered" evidence="1">
    <location>
        <begin position="1"/>
        <end position="32"/>
    </location>
</feature>
<name>A0ABQ4QX41_9HYPH</name>
<reference evidence="2" key="2">
    <citation type="submission" date="2021-08" db="EMBL/GenBank/DDBJ databases">
        <authorList>
            <person name="Tani A."/>
            <person name="Ola A."/>
            <person name="Ogura Y."/>
            <person name="Katsura K."/>
            <person name="Hayashi T."/>
        </authorList>
    </citation>
    <scope>NUCLEOTIDE SEQUENCE</scope>
    <source>
        <strain evidence="2">KCTC 52305</strain>
    </source>
</reference>
<organism evidence="2 3">
    <name type="scientific">Methylobacterium crusticola</name>
    <dbReference type="NCBI Taxonomy" id="1697972"/>
    <lineage>
        <taxon>Bacteria</taxon>
        <taxon>Pseudomonadati</taxon>
        <taxon>Pseudomonadota</taxon>
        <taxon>Alphaproteobacteria</taxon>
        <taxon>Hyphomicrobiales</taxon>
        <taxon>Methylobacteriaceae</taxon>
        <taxon>Methylobacterium</taxon>
    </lineage>
</organism>
<comment type="caution">
    <text evidence="2">The sequence shown here is derived from an EMBL/GenBank/DDBJ whole genome shotgun (WGS) entry which is preliminary data.</text>
</comment>
<evidence type="ECO:0000313" key="3">
    <source>
        <dbReference type="Proteomes" id="UP001055167"/>
    </source>
</evidence>
<accession>A0ABQ4QX41</accession>
<gene>
    <name evidence="2" type="ORF">OPKNFCMD_2175</name>
</gene>
<evidence type="ECO:0000256" key="1">
    <source>
        <dbReference type="SAM" id="MobiDB-lite"/>
    </source>
</evidence>
<keyword evidence="3" id="KW-1185">Reference proteome</keyword>
<evidence type="ECO:0000313" key="2">
    <source>
        <dbReference type="EMBL" id="GJD49445.1"/>
    </source>
</evidence>
<reference evidence="2" key="1">
    <citation type="journal article" date="2021" name="Front. Microbiol.">
        <title>Comprehensive Comparative Genomics and Phenotyping of Methylobacterium Species.</title>
        <authorList>
            <person name="Alessa O."/>
            <person name="Ogura Y."/>
            <person name="Fujitani Y."/>
            <person name="Takami H."/>
            <person name="Hayashi T."/>
            <person name="Sahin N."/>
            <person name="Tani A."/>
        </authorList>
    </citation>
    <scope>NUCLEOTIDE SEQUENCE</scope>
    <source>
        <strain evidence="2">KCTC 52305</strain>
    </source>
</reference>
<sequence length="95" mass="10737">MGTSRDRTPRCSPEVRSGRCSPRAPTLEAAQGEADPLGRVEIWKQIQRLALSDLPLVNVFAYRWLGIRGKNLRSVTDTCIHSQNNFAQVWFDRPA</sequence>
<dbReference type="EMBL" id="BPQH01000006">
    <property type="protein sequence ID" value="GJD49445.1"/>
    <property type="molecule type" value="Genomic_DNA"/>
</dbReference>
<protein>
    <submittedName>
        <fullName evidence="2">Uncharacterized protein</fullName>
    </submittedName>
</protein>
<dbReference type="Proteomes" id="UP001055167">
    <property type="component" value="Unassembled WGS sequence"/>
</dbReference>
<proteinExistence type="predicted"/>